<organism evidence="4 5">
    <name type="scientific">Glarea lozoyensis (strain ATCC 20868 / MF5171)</name>
    <dbReference type="NCBI Taxonomy" id="1116229"/>
    <lineage>
        <taxon>Eukaryota</taxon>
        <taxon>Fungi</taxon>
        <taxon>Dikarya</taxon>
        <taxon>Ascomycota</taxon>
        <taxon>Pezizomycotina</taxon>
        <taxon>Leotiomycetes</taxon>
        <taxon>Helotiales</taxon>
        <taxon>Helotiaceae</taxon>
        <taxon>Glarea</taxon>
    </lineage>
</organism>
<evidence type="ECO:0000256" key="1">
    <source>
        <dbReference type="ARBA" id="ARBA00005964"/>
    </source>
</evidence>
<dbReference type="InterPro" id="IPR029058">
    <property type="entry name" value="AB_hydrolase_fold"/>
</dbReference>
<dbReference type="InterPro" id="IPR002018">
    <property type="entry name" value="CarbesteraseB"/>
</dbReference>
<sequence>MSRMSASEDKHIPVTIVSIDSGQLSGLQFPNNTLAFLGIPYAAPPISSLRWRPPQRPLPWTGVRSAVNFGPSAVHFPPPPRSLYFGGETDFNEDCLYLNVWTGSNCEGKRPVLLWFHMGAFQFGSGSNPLYDGRKLAEEGITVVTVNYRLGRFGFLAHSELTAESEYQAKLWYHGPNCCAGVGTAEYSVLWGRPK</sequence>
<dbReference type="GO" id="GO:0006581">
    <property type="term" value="P:acetylcholine catabolic process"/>
    <property type="evidence" value="ECO:0007669"/>
    <property type="project" value="TreeGrafter"/>
</dbReference>
<feature type="domain" description="Carboxylesterase type B" evidence="3">
    <location>
        <begin position="15"/>
        <end position="159"/>
    </location>
</feature>
<dbReference type="STRING" id="1116229.S3DA45"/>
<dbReference type="GO" id="GO:0019695">
    <property type="term" value="P:choline metabolic process"/>
    <property type="evidence" value="ECO:0007669"/>
    <property type="project" value="TreeGrafter"/>
</dbReference>
<dbReference type="OrthoDB" id="6846267at2759"/>
<dbReference type="Pfam" id="PF00135">
    <property type="entry name" value="COesterase"/>
    <property type="match status" value="1"/>
</dbReference>
<dbReference type="GO" id="GO:0005886">
    <property type="term" value="C:plasma membrane"/>
    <property type="evidence" value="ECO:0007669"/>
    <property type="project" value="TreeGrafter"/>
</dbReference>
<dbReference type="EMBL" id="KE145368">
    <property type="protein sequence ID" value="EPE28831.1"/>
    <property type="molecule type" value="Genomic_DNA"/>
</dbReference>
<evidence type="ECO:0000313" key="5">
    <source>
        <dbReference type="Proteomes" id="UP000016922"/>
    </source>
</evidence>
<reference evidence="4 5" key="1">
    <citation type="journal article" date="2013" name="BMC Genomics">
        <title>Genomics-driven discovery of the pneumocandin biosynthetic gene cluster in the fungus Glarea lozoyensis.</title>
        <authorList>
            <person name="Chen L."/>
            <person name="Yue Q."/>
            <person name="Zhang X."/>
            <person name="Xiang M."/>
            <person name="Wang C."/>
            <person name="Li S."/>
            <person name="Che Y."/>
            <person name="Ortiz-Lopez F.J."/>
            <person name="Bills G.F."/>
            <person name="Liu X."/>
            <person name="An Z."/>
        </authorList>
    </citation>
    <scope>NUCLEOTIDE SEQUENCE [LARGE SCALE GENOMIC DNA]</scope>
    <source>
        <strain evidence="5">ATCC 20868 / MF5171</strain>
    </source>
</reference>
<dbReference type="Proteomes" id="UP000016922">
    <property type="component" value="Unassembled WGS sequence"/>
</dbReference>
<dbReference type="RefSeq" id="XP_008084739.1">
    <property type="nucleotide sequence ID" value="XM_008086548.1"/>
</dbReference>
<dbReference type="HOGENOM" id="CLU_1396451_0_0_1"/>
<evidence type="ECO:0000256" key="2">
    <source>
        <dbReference type="ARBA" id="ARBA00022801"/>
    </source>
</evidence>
<proteinExistence type="inferred from homology"/>
<evidence type="ECO:0000259" key="3">
    <source>
        <dbReference type="Pfam" id="PF00135"/>
    </source>
</evidence>
<comment type="similarity">
    <text evidence="1">Belongs to the type-B carboxylesterase/lipase family.</text>
</comment>
<dbReference type="GeneID" id="19468999"/>
<dbReference type="AlphaFoldDB" id="S3DA45"/>
<dbReference type="InterPro" id="IPR050654">
    <property type="entry name" value="AChE-related_enzymes"/>
</dbReference>
<gene>
    <name evidence="4" type="ORF">GLAREA_09952</name>
</gene>
<dbReference type="SUPFAM" id="SSF53474">
    <property type="entry name" value="alpha/beta-Hydrolases"/>
    <property type="match status" value="1"/>
</dbReference>
<keyword evidence="5" id="KW-1185">Reference proteome</keyword>
<protein>
    <submittedName>
        <fullName evidence="4">Alpha/beta-Hydrolase</fullName>
    </submittedName>
</protein>
<dbReference type="OMA" id="NFTHTIV"/>
<accession>S3DA45</accession>
<dbReference type="PANTHER" id="PTHR43918:SF4">
    <property type="entry name" value="CARBOXYLIC ESTER HYDROLASE"/>
    <property type="match status" value="1"/>
</dbReference>
<name>S3DA45_GLAL2</name>
<keyword evidence="2 4" id="KW-0378">Hydrolase</keyword>
<dbReference type="PANTHER" id="PTHR43918">
    <property type="entry name" value="ACETYLCHOLINESTERASE"/>
    <property type="match status" value="1"/>
</dbReference>
<dbReference type="Gene3D" id="3.40.50.1820">
    <property type="entry name" value="alpha/beta hydrolase"/>
    <property type="match status" value="1"/>
</dbReference>
<dbReference type="eggNOG" id="KOG4389">
    <property type="taxonomic scope" value="Eukaryota"/>
</dbReference>
<evidence type="ECO:0000313" key="4">
    <source>
        <dbReference type="EMBL" id="EPE28831.1"/>
    </source>
</evidence>
<dbReference type="KEGG" id="glz:GLAREA_09952"/>
<dbReference type="GO" id="GO:0003990">
    <property type="term" value="F:acetylcholinesterase activity"/>
    <property type="evidence" value="ECO:0007669"/>
    <property type="project" value="TreeGrafter"/>
</dbReference>